<dbReference type="Proteomes" id="UP001174934">
    <property type="component" value="Unassembled WGS sequence"/>
</dbReference>
<feature type="chain" id="PRO_5041317180" evidence="7">
    <location>
        <begin position="21"/>
        <end position="351"/>
    </location>
</feature>
<keyword evidence="7" id="KW-0732">Signal</keyword>
<evidence type="ECO:0000256" key="4">
    <source>
        <dbReference type="PIRSR" id="PIRSR000097-1"/>
    </source>
</evidence>
<dbReference type="InterPro" id="IPR023210">
    <property type="entry name" value="NADP_OxRdtase_dom"/>
</dbReference>
<keyword evidence="10" id="KW-1185">Reference proteome</keyword>
<name>A0AA39WH10_9PEZI</name>
<dbReference type="Gene3D" id="3.20.20.100">
    <property type="entry name" value="NADP-dependent oxidoreductase domain"/>
    <property type="match status" value="1"/>
</dbReference>
<evidence type="ECO:0000313" key="10">
    <source>
        <dbReference type="Proteomes" id="UP001174934"/>
    </source>
</evidence>
<feature type="active site" description="Proton donor" evidence="4">
    <location>
        <position position="66"/>
    </location>
</feature>
<feature type="domain" description="NADP-dependent oxidoreductase" evidence="8">
    <location>
        <begin position="32"/>
        <end position="308"/>
    </location>
</feature>
<feature type="signal peptide" evidence="7">
    <location>
        <begin position="1"/>
        <end position="20"/>
    </location>
</feature>
<dbReference type="PANTHER" id="PTHR43827:SF3">
    <property type="entry name" value="NADP-DEPENDENT OXIDOREDUCTASE DOMAIN-CONTAINING PROTEIN"/>
    <property type="match status" value="1"/>
</dbReference>
<comment type="similarity">
    <text evidence="1">Belongs to the aldo/keto reductase family.</text>
</comment>
<dbReference type="InterPro" id="IPR020471">
    <property type="entry name" value="AKR"/>
</dbReference>
<dbReference type="SUPFAM" id="SSF51430">
    <property type="entry name" value="NAD(P)-linked oxidoreductase"/>
    <property type="match status" value="1"/>
</dbReference>
<dbReference type="CDD" id="cd19071">
    <property type="entry name" value="AKR_AKR1-5-like"/>
    <property type="match status" value="1"/>
</dbReference>
<proteinExistence type="inferred from homology"/>
<evidence type="ECO:0000256" key="3">
    <source>
        <dbReference type="ARBA" id="ARBA00023002"/>
    </source>
</evidence>
<protein>
    <submittedName>
        <fullName evidence="9">Aldo/keto reductase</fullName>
    </submittedName>
</protein>
<dbReference type="GO" id="GO:0016616">
    <property type="term" value="F:oxidoreductase activity, acting on the CH-OH group of donors, NAD or NADP as acceptor"/>
    <property type="evidence" value="ECO:0007669"/>
    <property type="project" value="UniProtKB-ARBA"/>
</dbReference>
<evidence type="ECO:0000256" key="7">
    <source>
        <dbReference type="SAM" id="SignalP"/>
    </source>
</evidence>
<feature type="binding site" evidence="5">
    <location>
        <position position="124"/>
    </location>
    <ligand>
        <name>substrate</name>
    </ligand>
</feature>
<dbReference type="PANTHER" id="PTHR43827">
    <property type="entry name" value="2,5-DIKETO-D-GLUCONIC ACID REDUCTASE"/>
    <property type="match status" value="1"/>
</dbReference>
<evidence type="ECO:0000256" key="6">
    <source>
        <dbReference type="PIRSR" id="PIRSR000097-3"/>
    </source>
</evidence>
<dbReference type="EMBL" id="JAULSR010000007">
    <property type="protein sequence ID" value="KAK0615251.1"/>
    <property type="molecule type" value="Genomic_DNA"/>
</dbReference>
<gene>
    <name evidence="9" type="ORF">B0T17DRAFT_592996</name>
</gene>
<dbReference type="InterPro" id="IPR018170">
    <property type="entry name" value="Aldo/ket_reductase_CS"/>
</dbReference>
<sequence length="351" mass="39156">MLLRNRIRTGILALAASVAALSSLHHVRDIPPLGLGTWLSNRDEVAHAVEYALKSGYDHIDAAYIYRNEAQTGRGIAASRLPRSALWITSKLWNTHHRPAEATAAIQKSLADLGVARLDLYLMHWPVAFVPESESTKRNELDKSTSIIDTWRAMENLARSNLTRYIGISNFARHEVEAILDVCTICPYAHEFETHPYLQQQEFVDWHREKGIKVIAYSPLGNTNPTYDDREVGSLMSGGGDGKKLLEDPFWQKLAEEKGATVAQTVLAWGLQRGTVVIPKSTSEEHLDENQKAVEIEFSEEEMEEIAKRDKKTRMNNPGKGWGVELFSDLDDPTKLGDGVGVDAEKGLGDL</sequence>
<evidence type="ECO:0000259" key="8">
    <source>
        <dbReference type="Pfam" id="PF00248"/>
    </source>
</evidence>
<dbReference type="AlphaFoldDB" id="A0AA39WH10"/>
<dbReference type="PROSITE" id="PS00062">
    <property type="entry name" value="ALDOKETO_REDUCTASE_2"/>
    <property type="match status" value="1"/>
</dbReference>
<comment type="caution">
    <text evidence="9">The sequence shown here is derived from an EMBL/GenBank/DDBJ whole genome shotgun (WGS) entry which is preliminary data.</text>
</comment>
<dbReference type="Pfam" id="PF00248">
    <property type="entry name" value="Aldo_ket_red"/>
    <property type="match status" value="1"/>
</dbReference>
<dbReference type="PIRSF" id="PIRSF000097">
    <property type="entry name" value="AKR"/>
    <property type="match status" value="1"/>
</dbReference>
<evidence type="ECO:0000256" key="5">
    <source>
        <dbReference type="PIRSR" id="PIRSR000097-2"/>
    </source>
</evidence>
<dbReference type="PRINTS" id="PR00069">
    <property type="entry name" value="ALDKETRDTASE"/>
</dbReference>
<keyword evidence="2" id="KW-0521">NADP</keyword>
<reference evidence="9" key="1">
    <citation type="submission" date="2023-06" db="EMBL/GenBank/DDBJ databases">
        <title>Genome-scale phylogeny and comparative genomics of the fungal order Sordariales.</title>
        <authorList>
            <consortium name="Lawrence Berkeley National Laboratory"/>
            <person name="Hensen N."/>
            <person name="Bonometti L."/>
            <person name="Westerberg I."/>
            <person name="Brannstrom I.O."/>
            <person name="Guillou S."/>
            <person name="Cros-Aarteil S."/>
            <person name="Calhoun S."/>
            <person name="Haridas S."/>
            <person name="Kuo A."/>
            <person name="Mondo S."/>
            <person name="Pangilinan J."/>
            <person name="Riley R."/>
            <person name="LaButti K."/>
            <person name="Andreopoulos B."/>
            <person name="Lipzen A."/>
            <person name="Chen C."/>
            <person name="Yanf M."/>
            <person name="Daum C."/>
            <person name="Ng V."/>
            <person name="Clum A."/>
            <person name="Steindorff A."/>
            <person name="Ohm R."/>
            <person name="Martin F."/>
            <person name="Silar P."/>
            <person name="Natvig D."/>
            <person name="Lalanne C."/>
            <person name="Gautier V."/>
            <person name="Ament-velasquez S.L."/>
            <person name="Kruys A."/>
            <person name="Hutchinson M.I."/>
            <person name="Powell A.J."/>
            <person name="Barry K."/>
            <person name="Miller A.N."/>
            <person name="Grigoriev I.V."/>
            <person name="Debuchy R."/>
            <person name="Gladieux P."/>
            <person name="Thoren M.H."/>
            <person name="Johannesson H."/>
        </authorList>
    </citation>
    <scope>NUCLEOTIDE SEQUENCE</scope>
    <source>
        <strain evidence="9">SMH3391-2</strain>
    </source>
</reference>
<evidence type="ECO:0000256" key="1">
    <source>
        <dbReference type="ARBA" id="ARBA00007905"/>
    </source>
</evidence>
<keyword evidence="3" id="KW-0560">Oxidoreductase</keyword>
<dbReference type="InterPro" id="IPR036812">
    <property type="entry name" value="NAD(P)_OxRdtase_dom_sf"/>
</dbReference>
<accession>A0AA39WH10</accession>
<evidence type="ECO:0000313" key="9">
    <source>
        <dbReference type="EMBL" id="KAK0615251.1"/>
    </source>
</evidence>
<feature type="site" description="Lowers pKa of active site Tyr" evidence="6">
    <location>
        <position position="91"/>
    </location>
</feature>
<organism evidence="9 10">
    <name type="scientific">Bombardia bombarda</name>
    <dbReference type="NCBI Taxonomy" id="252184"/>
    <lineage>
        <taxon>Eukaryota</taxon>
        <taxon>Fungi</taxon>
        <taxon>Dikarya</taxon>
        <taxon>Ascomycota</taxon>
        <taxon>Pezizomycotina</taxon>
        <taxon>Sordariomycetes</taxon>
        <taxon>Sordariomycetidae</taxon>
        <taxon>Sordariales</taxon>
        <taxon>Lasiosphaeriaceae</taxon>
        <taxon>Bombardia</taxon>
    </lineage>
</organism>
<evidence type="ECO:0000256" key="2">
    <source>
        <dbReference type="ARBA" id="ARBA00022857"/>
    </source>
</evidence>